<organism evidence="5 6">
    <name type="scientific">Vigna mungo</name>
    <name type="common">Black gram</name>
    <name type="synonym">Phaseolus mungo</name>
    <dbReference type="NCBI Taxonomy" id="3915"/>
    <lineage>
        <taxon>Eukaryota</taxon>
        <taxon>Viridiplantae</taxon>
        <taxon>Streptophyta</taxon>
        <taxon>Embryophyta</taxon>
        <taxon>Tracheophyta</taxon>
        <taxon>Spermatophyta</taxon>
        <taxon>Magnoliopsida</taxon>
        <taxon>eudicotyledons</taxon>
        <taxon>Gunneridae</taxon>
        <taxon>Pentapetalae</taxon>
        <taxon>rosids</taxon>
        <taxon>fabids</taxon>
        <taxon>Fabales</taxon>
        <taxon>Fabaceae</taxon>
        <taxon>Papilionoideae</taxon>
        <taxon>50 kb inversion clade</taxon>
        <taxon>NPAAA clade</taxon>
        <taxon>indigoferoid/millettioid clade</taxon>
        <taxon>Phaseoleae</taxon>
        <taxon>Vigna</taxon>
    </lineage>
</organism>
<dbReference type="InterPro" id="IPR056924">
    <property type="entry name" value="SH3_Tf2-1"/>
</dbReference>
<dbReference type="InterPro" id="IPR041588">
    <property type="entry name" value="Integrase_H2C2"/>
</dbReference>
<sequence length="1398" mass="159273">MEFLKDYDFELQYHPGKANVVADALSRKTVHMAAMMVQEMKLVESFGDLRLQCELEPTGIRCCYMQLSSNIIDWIRERQAFDEELQRISKPHGVPPHKDFSSGTDGLLRYNGRTCVPNDEELKRLILEEAHQSRLSIHPGITKMYKDLRMCFWWPGMKHDVARFVESCLTCQRAKIEYQKPSGLLQPLEIPEWKWDNIAMDFVTHLPRTVRNHDAIWVIVDRLTKSAHFLPINLKMPMSKLAQLYIKEIVRLHGVPSDIVSDRDPRFTSRFWQTLQQEMGSKLQMSSAHHPQTDGQSERTIQTLEDLLRTSVLDHLGVWDEVLPLAEFTYNNSFHSSIGMAPYEALYGRKCRTPLCWFQEGEAVLTEPEIIQQTTEKVKLIQERLKASQSRLKSYADRRRKSLEFAAGDHVFLKLNRTTGVGRVVRPKKLSPRFLGPYQILRRIGPVAYELALPPPLSNLHPVFHVSQLRKYIADPSHVLEADNIQLKEDCSVEVQPVRIEKNMTKRPFGKSTTLVKVIWDDRTGDVTWEREEVMKETYPHLFEASGGKKNEGLLVVETSGTYGITQMADRPNSDHPFISDHLPPFRFNTPGVKTFHPHRSVFQSEHFGRSDNLKYELYDKYKLGETVNLRPKVIRTVRFSPKTTILIPFIRFHTVNIIHPEDVRSCKALGHRSSVRFCEMFSQKLFGIDMNVGMTPALSLILIFREDASSSRGRSLMRGNGRRTNLGWQLGNSYYTTPGARDDRATCSYSPDSVLWSVLTEDTLEATLEATLEETLEDAVQTEEPVEAVSERYAGPSGWGLDKYRHVEEREVDIRKVEGRGASKAKGGLQVFFLFRGAMESDDDVDMHAADANEELDDMKKRLKEMEDEAAALREMQAKAATLRFSATAAPVAARGYLPLLLCQRASNVVNFCLKIWKNRSLMPGQANREEIDSRSVFVGNYISKQWHPALIAGHASTYKFSGFVLQQLKILLDDIFNEKNLKLSGRSRECKGITCRPAKHETLHMTNKLRTNQLIMGTKDSCRYRSLPRYDSLRNRDFQTTKAAHPSSHLVAQDCRQSFKLHCSSSSNGINFATTWTRQNISASLKLFSLLKQPCFRYNTWRLRADFDFVSSSILNGLAYGDCKYGNTQSLVVLPKKVDYSCTPEEVQQHFQSCGTVNRVTIRTDKFGQPKGYAYVEFLEVEAVQEALSLNESELHGRQLKVRESEGIAVEYTVTAKRTNIPGMKQYRSRQANPYAGGFRGRTPYAPPFIYSPYGYGSQGSEWQCATAPTINCPIRVGWTKLNDSLLLLCNVMVGVLAIEHGGGKIQPVLDCVTRRNSVKVADKLCSNNKFPNLGMRPTAKRMKDFWVSGNHVAPGELASCPALEEQLRNYTPGAKTFRLHRLVSRSEFLDVWPIS</sequence>
<dbReference type="FunFam" id="1.10.340.70:FF:000001">
    <property type="entry name" value="Retrovirus-related Pol polyprotein from transposon gypsy-like Protein"/>
    <property type="match status" value="1"/>
</dbReference>
<dbReference type="Gene3D" id="1.10.340.70">
    <property type="match status" value="1"/>
</dbReference>
<dbReference type="Pfam" id="PF24626">
    <property type="entry name" value="SH3_Tf2-1"/>
    <property type="match status" value="1"/>
</dbReference>
<evidence type="ECO:0000256" key="2">
    <source>
        <dbReference type="SAM" id="Coils"/>
    </source>
</evidence>
<feature type="coiled-coil region" evidence="2">
    <location>
        <begin position="850"/>
        <end position="884"/>
    </location>
</feature>
<accession>A0AAQ3MNC5</accession>
<feature type="domain" description="Integrase catalytic" evidence="4">
    <location>
        <begin position="187"/>
        <end position="350"/>
    </location>
</feature>
<dbReference type="InterPro" id="IPR000504">
    <property type="entry name" value="RRM_dom"/>
</dbReference>
<dbReference type="PANTHER" id="PTHR45835">
    <property type="entry name" value="YALI0A06105P"/>
    <property type="match status" value="1"/>
</dbReference>
<dbReference type="InterPro" id="IPR012677">
    <property type="entry name" value="Nucleotide-bd_a/b_plait_sf"/>
</dbReference>
<dbReference type="CDD" id="cd12306">
    <property type="entry name" value="RRM_II_PABPs"/>
    <property type="match status" value="1"/>
</dbReference>
<dbReference type="EMBL" id="CP144691">
    <property type="protein sequence ID" value="WVY94297.1"/>
    <property type="molecule type" value="Genomic_DNA"/>
</dbReference>
<dbReference type="InterPro" id="IPR012337">
    <property type="entry name" value="RNaseH-like_sf"/>
</dbReference>
<dbReference type="Gene3D" id="3.30.70.330">
    <property type="match status" value="1"/>
</dbReference>
<dbReference type="SMART" id="SM00360">
    <property type="entry name" value="RRM"/>
    <property type="match status" value="1"/>
</dbReference>
<dbReference type="GO" id="GO:0015074">
    <property type="term" value="P:DNA integration"/>
    <property type="evidence" value="ECO:0007669"/>
    <property type="project" value="InterPro"/>
</dbReference>
<gene>
    <name evidence="5" type="ORF">V8G54_033385</name>
</gene>
<name>A0AAQ3MNC5_VIGMU</name>
<dbReference type="Pfam" id="PF17921">
    <property type="entry name" value="Integrase_H2C2"/>
    <property type="match status" value="1"/>
</dbReference>
<dbReference type="Gene3D" id="3.30.420.10">
    <property type="entry name" value="Ribonuclease H-like superfamily/Ribonuclease H"/>
    <property type="match status" value="1"/>
</dbReference>
<dbReference type="PANTHER" id="PTHR45835:SF99">
    <property type="entry name" value="CHROMO DOMAIN-CONTAINING PROTEIN-RELATED"/>
    <property type="match status" value="1"/>
</dbReference>
<feature type="domain" description="RRM" evidence="3">
    <location>
        <begin position="1133"/>
        <end position="1209"/>
    </location>
</feature>
<protein>
    <submittedName>
        <fullName evidence="5">Uncharacterized protein</fullName>
    </submittedName>
</protein>
<keyword evidence="1" id="KW-0694">RNA-binding</keyword>
<dbReference type="SUPFAM" id="SSF53098">
    <property type="entry name" value="Ribonuclease H-like"/>
    <property type="match status" value="1"/>
</dbReference>
<dbReference type="Proteomes" id="UP001374535">
    <property type="component" value="Chromosome 10"/>
</dbReference>
<reference evidence="5 6" key="1">
    <citation type="journal article" date="2023" name="Life. Sci Alliance">
        <title>Evolutionary insights into 3D genome organization and epigenetic landscape of Vigna mungo.</title>
        <authorList>
            <person name="Junaid A."/>
            <person name="Singh B."/>
            <person name="Bhatia S."/>
        </authorList>
    </citation>
    <scope>NUCLEOTIDE SEQUENCE [LARGE SCALE GENOMIC DNA]</scope>
    <source>
        <strain evidence="5">Urdbean</strain>
    </source>
</reference>
<proteinExistence type="predicted"/>
<evidence type="ECO:0000259" key="4">
    <source>
        <dbReference type="PROSITE" id="PS50994"/>
    </source>
</evidence>
<dbReference type="SUPFAM" id="SSF54928">
    <property type="entry name" value="RNA-binding domain, RBD"/>
    <property type="match status" value="1"/>
</dbReference>
<evidence type="ECO:0000256" key="1">
    <source>
        <dbReference type="PROSITE-ProRule" id="PRU00176"/>
    </source>
</evidence>
<dbReference type="InterPro" id="IPR035979">
    <property type="entry name" value="RBD_domain_sf"/>
</dbReference>
<dbReference type="GO" id="GO:0003723">
    <property type="term" value="F:RNA binding"/>
    <property type="evidence" value="ECO:0007669"/>
    <property type="project" value="UniProtKB-UniRule"/>
</dbReference>
<evidence type="ECO:0000313" key="6">
    <source>
        <dbReference type="Proteomes" id="UP001374535"/>
    </source>
</evidence>
<evidence type="ECO:0000259" key="3">
    <source>
        <dbReference type="PROSITE" id="PS50102"/>
    </source>
</evidence>
<keyword evidence="6" id="KW-1185">Reference proteome</keyword>
<dbReference type="InterPro" id="IPR001584">
    <property type="entry name" value="Integrase_cat-core"/>
</dbReference>
<keyword evidence="2" id="KW-0175">Coiled coil</keyword>
<dbReference type="InterPro" id="IPR036397">
    <property type="entry name" value="RNaseH_sf"/>
</dbReference>
<dbReference type="PROSITE" id="PS50994">
    <property type="entry name" value="INTEGRASE"/>
    <property type="match status" value="1"/>
</dbReference>
<dbReference type="Pfam" id="PF00076">
    <property type="entry name" value="RRM_1"/>
    <property type="match status" value="1"/>
</dbReference>
<evidence type="ECO:0000313" key="5">
    <source>
        <dbReference type="EMBL" id="WVY94297.1"/>
    </source>
</evidence>
<dbReference type="PROSITE" id="PS50102">
    <property type="entry name" value="RRM"/>
    <property type="match status" value="1"/>
</dbReference>